<protein>
    <submittedName>
        <fullName evidence="1">Uncharacterized protein</fullName>
    </submittedName>
</protein>
<dbReference type="EMBL" id="JAWQEG010002443">
    <property type="protein sequence ID" value="KAK3871957.1"/>
    <property type="molecule type" value="Genomic_DNA"/>
</dbReference>
<evidence type="ECO:0000313" key="2">
    <source>
        <dbReference type="Proteomes" id="UP001286313"/>
    </source>
</evidence>
<organism evidence="1 2">
    <name type="scientific">Petrolisthes cinctipes</name>
    <name type="common">Flat porcelain crab</name>
    <dbReference type="NCBI Taxonomy" id="88211"/>
    <lineage>
        <taxon>Eukaryota</taxon>
        <taxon>Metazoa</taxon>
        <taxon>Ecdysozoa</taxon>
        <taxon>Arthropoda</taxon>
        <taxon>Crustacea</taxon>
        <taxon>Multicrustacea</taxon>
        <taxon>Malacostraca</taxon>
        <taxon>Eumalacostraca</taxon>
        <taxon>Eucarida</taxon>
        <taxon>Decapoda</taxon>
        <taxon>Pleocyemata</taxon>
        <taxon>Anomura</taxon>
        <taxon>Galatheoidea</taxon>
        <taxon>Porcellanidae</taxon>
        <taxon>Petrolisthes</taxon>
    </lineage>
</organism>
<evidence type="ECO:0000313" key="1">
    <source>
        <dbReference type="EMBL" id="KAK3871957.1"/>
    </source>
</evidence>
<reference evidence="1" key="1">
    <citation type="submission" date="2023-10" db="EMBL/GenBank/DDBJ databases">
        <title>Genome assemblies of two species of porcelain crab, Petrolisthes cinctipes and Petrolisthes manimaculis (Anomura: Porcellanidae).</title>
        <authorList>
            <person name="Angst P."/>
        </authorList>
    </citation>
    <scope>NUCLEOTIDE SEQUENCE</scope>
    <source>
        <strain evidence="1">PB745_01</strain>
        <tissue evidence="1">Gill</tissue>
    </source>
</reference>
<sequence length="205" mass="23535">MSHHNVTTVQADKLTRSNAQLAKTVLVGAGGWAQVRHVSSDVKSRIHAGRHFESTAYEINLKYELLGLPIPPKQRKIRPEALPTLHLPIITDSDSISIDDIVSRRLGKKRFLEEIPVPIDEAAAAPEIGVTSVRMYVKKETPKMRLLEGDEVEERDWLFAENSVWMQEKRVWEEERPDIMKERDKLLGEKSECMKERSDLEKQML</sequence>
<dbReference type="Proteomes" id="UP001286313">
    <property type="component" value="Unassembled WGS sequence"/>
</dbReference>
<comment type="caution">
    <text evidence="1">The sequence shown here is derived from an EMBL/GenBank/DDBJ whole genome shotgun (WGS) entry which is preliminary data.</text>
</comment>
<dbReference type="AlphaFoldDB" id="A0AAE1KG05"/>
<gene>
    <name evidence="1" type="ORF">Pcinc_022936</name>
</gene>
<keyword evidence="2" id="KW-1185">Reference proteome</keyword>
<accession>A0AAE1KG05</accession>
<name>A0AAE1KG05_PETCI</name>
<proteinExistence type="predicted"/>